<reference evidence="2 3" key="1">
    <citation type="submission" date="2018-06" db="EMBL/GenBank/DDBJ databases">
        <authorList>
            <consortium name="Pathogen Informatics"/>
            <person name="Doyle S."/>
        </authorList>
    </citation>
    <scope>NUCLEOTIDE SEQUENCE [LARGE SCALE GENOMIC DNA]</scope>
    <source>
        <strain evidence="2 3">NCTC13229</strain>
    </source>
</reference>
<evidence type="ECO:0000313" key="2">
    <source>
        <dbReference type="EMBL" id="SPZ38390.1"/>
    </source>
</evidence>
<gene>
    <name evidence="2" type="ORF">NCTC13229_01858</name>
</gene>
<dbReference type="InterPro" id="IPR024425">
    <property type="entry name" value="LiaF-like_C"/>
</dbReference>
<dbReference type="EMBL" id="UAUI01000005">
    <property type="protein sequence ID" value="SPZ38390.1"/>
    <property type="molecule type" value="Genomic_DNA"/>
</dbReference>
<feature type="domain" description="Cell wall-active antibiotics response LiaF-like C-terminal" evidence="1">
    <location>
        <begin position="95"/>
        <end position="147"/>
    </location>
</feature>
<evidence type="ECO:0000259" key="1">
    <source>
        <dbReference type="Pfam" id="PF09922"/>
    </source>
</evidence>
<protein>
    <submittedName>
        <fullName evidence="2">Predicted membrane protein</fullName>
    </submittedName>
</protein>
<dbReference type="PANTHER" id="PTHR40763">
    <property type="entry name" value="MEMBRANE PROTEIN-RELATED"/>
    <property type="match status" value="1"/>
</dbReference>
<dbReference type="Proteomes" id="UP000251211">
    <property type="component" value="Unassembled WGS sequence"/>
</dbReference>
<evidence type="ECO:0000313" key="3">
    <source>
        <dbReference type="Proteomes" id="UP000251211"/>
    </source>
</evidence>
<comment type="caution">
    <text evidence="2">The sequence shown here is derived from an EMBL/GenBank/DDBJ whole genome shotgun (WGS) entry which is preliminary data.</text>
</comment>
<sequence>MTAAGDSHELDRLREAAQARLEKGVGDGKLTLEEYSEQAAIAWSRDVDVERLRRLVPVEAPTAPVSRPQSTIVGIFGDTKRSGRWSLAVKTLALLVFGDVKLDLRSAVIGARTSTITLVTLFGDSTITVPEGVHVEVGGFDLFGDRELDAGAHDPGPGAPTIRIVSYSLFGDLRVRTR</sequence>
<dbReference type="PANTHER" id="PTHR40763:SF5">
    <property type="entry name" value="MEMBRANE PROTEIN"/>
    <property type="match status" value="1"/>
</dbReference>
<dbReference type="Pfam" id="PF09922">
    <property type="entry name" value="LiaF-like_C"/>
    <property type="match status" value="1"/>
</dbReference>
<dbReference type="RefSeq" id="WP_112299273.1">
    <property type="nucleotide sequence ID" value="NZ_QTTP01000001.1"/>
</dbReference>
<accession>A0AB38F9X3</accession>
<proteinExistence type="predicted"/>
<dbReference type="AlphaFoldDB" id="A0AB38F9X3"/>
<name>A0AB38F9X3_RHOWR</name>
<organism evidence="2 3">
    <name type="scientific">Rhodococcus wratislaviensis</name>
    <name type="common">Tsukamurella wratislaviensis</name>
    <dbReference type="NCBI Taxonomy" id="44752"/>
    <lineage>
        <taxon>Bacteria</taxon>
        <taxon>Bacillati</taxon>
        <taxon>Actinomycetota</taxon>
        <taxon>Actinomycetes</taxon>
        <taxon>Mycobacteriales</taxon>
        <taxon>Nocardiaceae</taxon>
        <taxon>Rhodococcus</taxon>
    </lineage>
</organism>